<keyword evidence="6" id="KW-0030">Aminoacyl-tRNA synthetase</keyword>
<reference evidence="9" key="1">
    <citation type="submission" date="2016-06" db="UniProtKB">
        <authorList>
            <consortium name="WormBaseParasite"/>
        </authorList>
    </citation>
    <scope>IDENTIFICATION</scope>
</reference>
<keyword evidence="5" id="KW-0067">ATP-binding</keyword>
<evidence type="ECO:0000256" key="3">
    <source>
        <dbReference type="ARBA" id="ARBA00022598"/>
    </source>
</evidence>
<dbReference type="GO" id="GO:0004828">
    <property type="term" value="F:serine-tRNA ligase activity"/>
    <property type="evidence" value="ECO:0007669"/>
    <property type="project" value="UniProtKB-EC"/>
</dbReference>
<dbReference type="WBParaSite" id="GPUH_0002353301-mRNA-1">
    <property type="protein sequence ID" value="GPUH_0002353301-mRNA-1"/>
    <property type="gene ID" value="GPUH_0002353301"/>
</dbReference>
<dbReference type="InterPro" id="IPR002317">
    <property type="entry name" value="Ser-tRNA-ligase_type_1"/>
</dbReference>
<keyword evidence="4" id="KW-0547">Nucleotide-binding</keyword>
<dbReference type="InterPro" id="IPR045864">
    <property type="entry name" value="aa-tRNA-synth_II/BPL/LPL"/>
</dbReference>
<dbReference type="InterPro" id="IPR002314">
    <property type="entry name" value="aa-tRNA-synt_IIb"/>
</dbReference>
<name>A0A183ERB2_9BILA</name>
<evidence type="ECO:0000256" key="6">
    <source>
        <dbReference type="ARBA" id="ARBA00023146"/>
    </source>
</evidence>
<evidence type="ECO:0000256" key="7">
    <source>
        <dbReference type="ARBA" id="ARBA00031113"/>
    </source>
</evidence>
<feature type="domain" description="Aminoacyl-transfer RNA synthetases class-II family profile" evidence="8">
    <location>
        <begin position="1"/>
        <end position="112"/>
    </location>
</feature>
<proteinExistence type="inferred from homology"/>
<dbReference type="AlphaFoldDB" id="A0A183ERB2"/>
<dbReference type="InterPro" id="IPR006195">
    <property type="entry name" value="aa-tRNA-synth_II"/>
</dbReference>
<evidence type="ECO:0000256" key="4">
    <source>
        <dbReference type="ARBA" id="ARBA00022741"/>
    </source>
</evidence>
<dbReference type="PROSITE" id="PS50862">
    <property type="entry name" value="AA_TRNA_LIGASE_II"/>
    <property type="match status" value="1"/>
</dbReference>
<dbReference type="GO" id="GO:0005524">
    <property type="term" value="F:ATP binding"/>
    <property type="evidence" value="ECO:0007669"/>
    <property type="project" value="UniProtKB-KW"/>
</dbReference>
<dbReference type="Gene3D" id="3.30.930.10">
    <property type="entry name" value="Bira Bifunctional Protein, Domain 2"/>
    <property type="match status" value="1"/>
</dbReference>
<dbReference type="PRINTS" id="PR00981">
    <property type="entry name" value="TRNASYNTHSER"/>
</dbReference>
<dbReference type="Pfam" id="PF00587">
    <property type="entry name" value="tRNA-synt_2b"/>
    <property type="match status" value="1"/>
</dbReference>
<dbReference type="GO" id="GO:0006434">
    <property type="term" value="P:seryl-tRNA aminoacylation"/>
    <property type="evidence" value="ECO:0007669"/>
    <property type="project" value="InterPro"/>
</dbReference>
<evidence type="ECO:0000256" key="1">
    <source>
        <dbReference type="ARBA" id="ARBA00010728"/>
    </source>
</evidence>
<keyword evidence="3" id="KW-0436">Ligase</keyword>
<accession>A0A183ERB2</accession>
<protein>
    <recommendedName>
        <fullName evidence="2">serine--tRNA ligase</fullName>
        <ecNumber evidence="2">6.1.1.11</ecNumber>
    </recommendedName>
    <alternativeName>
        <fullName evidence="7">Seryl-tRNA synthetase</fullName>
    </alternativeName>
</protein>
<organism evidence="9">
    <name type="scientific">Gongylonema pulchrum</name>
    <dbReference type="NCBI Taxonomy" id="637853"/>
    <lineage>
        <taxon>Eukaryota</taxon>
        <taxon>Metazoa</taxon>
        <taxon>Ecdysozoa</taxon>
        <taxon>Nematoda</taxon>
        <taxon>Chromadorea</taxon>
        <taxon>Rhabditida</taxon>
        <taxon>Spirurina</taxon>
        <taxon>Spiruromorpha</taxon>
        <taxon>Spiruroidea</taxon>
        <taxon>Gongylonematidae</taxon>
        <taxon>Gongylonema</taxon>
    </lineage>
</organism>
<sequence length="131" mass="14836">LFRLVDMPSEELGASAARKFDIEAWMPGRKLYGEVTSASNCTDYQARRLGIKYRDLKGVEKFAHTCNATAIATTRALIAVLETYQNVSYFAHCFSKRKGLIGLPHEIRKRMPENRSRTIKLRSVADINVDV</sequence>
<evidence type="ECO:0000256" key="5">
    <source>
        <dbReference type="ARBA" id="ARBA00022840"/>
    </source>
</evidence>
<evidence type="ECO:0000259" key="8">
    <source>
        <dbReference type="PROSITE" id="PS50862"/>
    </source>
</evidence>
<evidence type="ECO:0000256" key="2">
    <source>
        <dbReference type="ARBA" id="ARBA00012840"/>
    </source>
</evidence>
<dbReference type="EC" id="6.1.1.11" evidence="2"/>
<dbReference type="PANTHER" id="PTHR11778">
    <property type="entry name" value="SERYL-TRNA SYNTHETASE"/>
    <property type="match status" value="1"/>
</dbReference>
<dbReference type="SUPFAM" id="SSF55681">
    <property type="entry name" value="Class II aaRS and biotin synthetases"/>
    <property type="match status" value="1"/>
</dbReference>
<evidence type="ECO:0000313" key="9">
    <source>
        <dbReference type="WBParaSite" id="GPUH_0002353301-mRNA-1"/>
    </source>
</evidence>
<comment type="similarity">
    <text evidence="1">Belongs to the class-II aminoacyl-tRNA synthetase family. Type-1 seryl-tRNA synthetase subfamily.</text>
</comment>